<evidence type="ECO:0000313" key="2">
    <source>
        <dbReference type="Proteomes" id="UP000009319"/>
    </source>
</evidence>
<sequence>MNSLNTIYDLLIKIYPNKSVEDFEIPRKAATVTFVGTGLSVDIVSVIEDENRPGYGWQFRTARRSRPALPDPPRSSCLSFCRLLRPEATTTSSWHIAMP</sequence>
<protein>
    <submittedName>
        <fullName evidence="1">Uncharacterized protein</fullName>
    </submittedName>
</protein>
<reference evidence="1 2" key="1">
    <citation type="journal article" date="2013" name="Genome Announc.">
        <title>Draft Genome Sequence of Rhizobium mesoamericanum STM3625, a Nitrogen-Fixing Symbiont of Mimosa pudica Isolated in French Guiana (South America).</title>
        <authorList>
            <person name="Moulin L."/>
            <person name="Mornico D."/>
            <person name="Melkonian R."/>
            <person name="Klonowska A."/>
        </authorList>
    </citation>
    <scope>NUCLEOTIDE SEQUENCE [LARGE SCALE GENOMIC DNA]</scope>
    <source>
        <strain evidence="1 2">STM3625</strain>
    </source>
</reference>
<dbReference type="EMBL" id="CANI01000059">
    <property type="protein sequence ID" value="CCM79728.1"/>
    <property type="molecule type" value="Genomic_DNA"/>
</dbReference>
<dbReference type="eggNOG" id="COG1746">
    <property type="taxonomic scope" value="Bacteria"/>
</dbReference>
<keyword evidence="2" id="KW-1185">Reference proteome</keyword>
<gene>
    <name evidence="1" type="ORF">BN77_p40097</name>
</gene>
<dbReference type="AlphaFoldDB" id="K0Q098"/>
<proteinExistence type="predicted"/>
<accession>K0Q098</accession>
<evidence type="ECO:0000313" key="1">
    <source>
        <dbReference type="EMBL" id="CCM79728.1"/>
    </source>
</evidence>
<organism evidence="1 2">
    <name type="scientific">Rhizobium mesoamericanum STM3625</name>
    <dbReference type="NCBI Taxonomy" id="1211777"/>
    <lineage>
        <taxon>Bacteria</taxon>
        <taxon>Pseudomonadati</taxon>
        <taxon>Pseudomonadota</taxon>
        <taxon>Alphaproteobacteria</taxon>
        <taxon>Hyphomicrobiales</taxon>
        <taxon>Rhizobiaceae</taxon>
        <taxon>Rhizobium/Agrobacterium group</taxon>
        <taxon>Rhizobium</taxon>
    </lineage>
</organism>
<dbReference type="Proteomes" id="UP000009319">
    <property type="component" value="Unassembled WGS sequence"/>
</dbReference>
<dbReference type="STRING" id="1211777.BN77_p40097"/>
<dbReference type="HOGENOM" id="CLU_2318203_0_0_5"/>
<comment type="caution">
    <text evidence="1">The sequence shown here is derived from an EMBL/GenBank/DDBJ whole genome shotgun (WGS) entry which is preliminary data.</text>
</comment>
<name>K0Q098_9HYPH</name>